<dbReference type="Proteomes" id="UP000092651">
    <property type="component" value="Unassembled WGS sequence"/>
</dbReference>
<reference evidence="1 2" key="1">
    <citation type="submission" date="2016-07" db="EMBL/GenBank/DDBJ databases">
        <authorList>
            <person name="Jeong J.-J."/>
            <person name="Kim D.W."/>
            <person name="Sang M.K."/>
            <person name="Choi I.-G."/>
            <person name="Kim K.D."/>
        </authorList>
    </citation>
    <scope>NUCLEOTIDE SEQUENCE [LARGE SCALE GENOMIC DNA]</scope>
    <source>
        <strain evidence="1 2">UTM-3</strain>
    </source>
</reference>
<dbReference type="SUPFAM" id="SSF141571">
    <property type="entry name" value="Pentapeptide repeat-like"/>
    <property type="match status" value="1"/>
</dbReference>
<dbReference type="PANTHER" id="PTHR42999">
    <property type="entry name" value="ANTIBIOTIC RESISTANCE PROTEIN MCBG"/>
    <property type="match status" value="1"/>
</dbReference>
<dbReference type="Gene3D" id="2.160.20.80">
    <property type="entry name" value="E3 ubiquitin-protein ligase SopA"/>
    <property type="match status" value="1"/>
</dbReference>
<accession>A0A1B8ZDC1</accession>
<keyword evidence="2" id="KW-1185">Reference proteome</keyword>
<evidence type="ECO:0000313" key="1">
    <source>
        <dbReference type="EMBL" id="OCA69517.1"/>
    </source>
</evidence>
<dbReference type="AlphaFoldDB" id="A0A1B8ZDC1"/>
<evidence type="ECO:0008006" key="3">
    <source>
        <dbReference type="Google" id="ProtNLM"/>
    </source>
</evidence>
<dbReference type="Pfam" id="PF00805">
    <property type="entry name" value="Pentapeptide"/>
    <property type="match status" value="2"/>
</dbReference>
<protein>
    <recommendedName>
        <fullName evidence="3">Pentapeptide repeat-containing protein</fullName>
    </recommendedName>
</protein>
<dbReference type="EMBL" id="MAYH01000045">
    <property type="protein sequence ID" value="OCA69517.1"/>
    <property type="molecule type" value="Genomic_DNA"/>
</dbReference>
<evidence type="ECO:0000313" key="2">
    <source>
        <dbReference type="Proteomes" id="UP000092651"/>
    </source>
</evidence>
<dbReference type="PANTHER" id="PTHR42999:SF1">
    <property type="entry name" value="PENTAPEPTIDE REPEAT-CONTAINING PROTEIN"/>
    <property type="match status" value="1"/>
</dbReference>
<dbReference type="InterPro" id="IPR001646">
    <property type="entry name" value="5peptide_repeat"/>
</dbReference>
<organism evidence="1 2">
    <name type="scientific">Chryseobacterium artocarpi</name>
    <dbReference type="NCBI Taxonomy" id="1414727"/>
    <lineage>
        <taxon>Bacteria</taxon>
        <taxon>Pseudomonadati</taxon>
        <taxon>Bacteroidota</taxon>
        <taxon>Flavobacteriia</taxon>
        <taxon>Flavobacteriales</taxon>
        <taxon>Weeksellaceae</taxon>
        <taxon>Chryseobacterium group</taxon>
        <taxon>Chryseobacterium</taxon>
    </lineage>
</organism>
<dbReference type="RefSeq" id="WP_065395701.1">
    <property type="nucleotide sequence ID" value="NZ_MAYH01000045.1"/>
</dbReference>
<proteinExistence type="predicted"/>
<dbReference type="OrthoDB" id="67652at2"/>
<sequence length="193" mass="22093">MKEAYIVDKDFENTDFVQVPLEKGEYENCTFRNCNFEFLDLSGFSFQGCEFIECNLSMTKLAGTAFRDVLFKESKMLGLQFNDCNGFGLSFRFDGCILNNSVFYQTTIKKTTFNNCRLVEVDFTESDLSNSIFCGCDLSGAIFDNTNLEKADLRTSVNYMIDPSLNRLKKAKFSLSEVYGLLYKLDIEIDRNS</sequence>
<dbReference type="InterPro" id="IPR052949">
    <property type="entry name" value="PA_immunity-related"/>
</dbReference>
<name>A0A1B8ZDC1_9FLAO</name>
<gene>
    <name evidence="1" type="ORF">BBI01_15385</name>
</gene>
<comment type="caution">
    <text evidence="1">The sequence shown here is derived from an EMBL/GenBank/DDBJ whole genome shotgun (WGS) entry which is preliminary data.</text>
</comment>